<sequence>MKHDDFTLISRRSCLSWRPLCWWTCLKGAQRFKLFRIIYEKKTAAHHQSSVGAYVGRVEREGCSLGCTE</sequence>
<comment type="caution">
    <text evidence="1">The sequence shown here is derived from an EMBL/GenBank/DDBJ whole genome shotgun (WGS) entry which is preliminary data.</text>
</comment>
<organism evidence="1 2">
    <name type="scientific">Portunus trituberculatus</name>
    <name type="common">Swimming crab</name>
    <name type="synonym">Neptunus trituberculatus</name>
    <dbReference type="NCBI Taxonomy" id="210409"/>
    <lineage>
        <taxon>Eukaryota</taxon>
        <taxon>Metazoa</taxon>
        <taxon>Ecdysozoa</taxon>
        <taxon>Arthropoda</taxon>
        <taxon>Crustacea</taxon>
        <taxon>Multicrustacea</taxon>
        <taxon>Malacostraca</taxon>
        <taxon>Eumalacostraca</taxon>
        <taxon>Eucarida</taxon>
        <taxon>Decapoda</taxon>
        <taxon>Pleocyemata</taxon>
        <taxon>Brachyura</taxon>
        <taxon>Eubrachyura</taxon>
        <taxon>Portunoidea</taxon>
        <taxon>Portunidae</taxon>
        <taxon>Portuninae</taxon>
        <taxon>Portunus</taxon>
    </lineage>
</organism>
<dbReference type="Proteomes" id="UP000324222">
    <property type="component" value="Unassembled WGS sequence"/>
</dbReference>
<gene>
    <name evidence="1" type="ORF">E2C01_016584</name>
</gene>
<protein>
    <submittedName>
        <fullName evidence="1">Uncharacterized protein</fullName>
    </submittedName>
</protein>
<dbReference type="EMBL" id="VSRR010001218">
    <property type="protein sequence ID" value="MPC23529.1"/>
    <property type="molecule type" value="Genomic_DNA"/>
</dbReference>
<evidence type="ECO:0000313" key="1">
    <source>
        <dbReference type="EMBL" id="MPC23529.1"/>
    </source>
</evidence>
<reference evidence="1 2" key="1">
    <citation type="submission" date="2019-05" db="EMBL/GenBank/DDBJ databases">
        <title>Another draft genome of Portunus trituberculatus and its Hox gene families provides insights of decapod evolution.</title>
        <authorList>
            <person name="Jeong J.-H."/>
            <person name="Song I."/>
            <person name="Kim S."/>
            <person name="Choi T."/>
            <person name="Kim D."/>
            <person name="Ryu S."/>
            <person name="Kim W."/>
        </authorList>
    </citation>
    <scope>NUCLEOTIDE SEQUENCE [LARGE SCALE GENOMIC DNA]</scope>
    <source>
        <tissue evidence="1">Muscle</tissue>
    </source>
</reference>
<proteinExistence type="predicted"/>
<evidence type="ECO:0000313" key="2">
    <source>
        <dbReference type="Proteomes" id="UP000324222"/>
    </source>
</evidence>
<name>A0A5B7DR35_PORTR</name>
<dbReference type="AlphaFoldDB" id="A0A5B7DR35"/>
<keyword evidence="2" id="KW-1185">Reference proteome</keyword>
<accession>A0A5B7DR35</accession>